<evidence type="ECO:0000256" key="2">
    <source>
        <dbReference type="ARBA" id="ARBA00009677"/>
    </source>
</evidence>
<dbReference type="PANTHER" id="PTHR30435:SF19">
    <property type="entry name" value="FLAGELLAR BASAL-BODY ROD PROTEIN FLGG"/>
    <property type="match status" value="1"/>
</dbReference>
<comment type="similarity">
    <text evidence="2 4">Belongs to the flagella basal body rod proteins family.</text>
</comment>
<dbReference type="Pfam" id="PF22692">
    <property type="entry name" value="LlgE_F_G_D1"/>
    <property type="match status" value="1"/>
</dbReference>
<proteinExistence type="inferred from homology"/>
<dbReference type="GO" id="GO:0009425">
    <property type="term" value="C:bacterial-type flagellum basal body"/>
    <property type="evidence" value="ECO:0007669"/>
    <property type="project" value="UniProtKB-SubCell"/>
</dbReference>
<feature type="domain" description="Flagellar basal body rod protein N-terminal" evidence="5">
    <location>
        <begin position="1"/>
        <end position="17"/>
    </location>
</feature>
<dbReference type="InterPro" id="IPR053967">
    <property type="entry name" value="LlgE_F_G-like_D1"/>
</dbReference>
<feature type="domain" description="Flagellar hook protein FlgE/F/G-like D1" evidence="7">
    <location>
        <begin position="84"/>
        <end position="145"/>
    </location>
</feature>
<protein>
    <submittedName>
        <fullName evidence="8">Uncharacterized protein</fullName>
    </submittedName>
</protein>
<evidence type="ECO:0000256" key="4">
    <source>
        <dbReference type="RuleBase" id="RU362116"/>
    </source>
</evidence>
<dbReference type="InterPro" id="IPR010930">
    <property type="entry name" value="Flg_bb/hook_C_dom"/>
</dbReference>
<dbReference type="Proteomes" id="UP000177583">
    <property type="component" value="Unassembled WGS sequence"/>
</dbReference>
<accession>A0A1F6H3N3</accession>
<dbReference type="InterPro" id="IPR037925">
    <property type="entry name" value="FlgE/F/G-like"/>
</dbReference>
<name>A0A1F6H3N3_9PROT</name>
<dbReference type="AlphaFoldDB" id="A0A1F6H3N3"/>
<sequence>MEAVSNNLANAQTPGYKKDTVLFKELFNEYSTQDLESDQEQFVHENYISPLSRGNVSFVAPDHVSPRMTTGKMTPSDNPFDLSLQGEGFFVVQSDKGLVYTRNGRFMKDKDNFLITNSGDKVLGQNGPIKINGANFAVGSEGNVLVDNKKVDTLQVVKFEQPDRLTKLGNSYWLPGSDAQVPNSFDGAVVQQGVYEGSNVETVEEMVEMINLNRSYEAAQRALRSNDDLSGQVINIARV</sequence>
<evidence type="ECO:0000313" key="9">
    <source>
        <dbReference type="Proteomes" id="UP000177583"/>
    </source>
</evidence>
<dbReference type="GO" id="GO:0071978">
    <property type="term" value="P:bacterial-type flagellum-dependent swarming motility"/>
    <property type="evidence" value="ECO:0007669"/>
    <property type="project" value="TreeGrafter"/>
</dbReference>
<evidence type="ECO:0000259" key="5">
    <source>
        <dbReference type="Pfam" id="PF00460"/>
    </source>
</evidence>
<organism evidence="8 9">
    <name type="scientific">Candidatus Lambdaproteobacteria bacterium RIFOXYD2_FULL_56_26</name>
    <dbReference type="NCBI Taxonomy" id="1817773"/>
    <lineage>
        <taxon>Bacteria</taxon>
        <taxon>Pseudomonadati</taxon>
        <taxon>Pseudomonadota</taxon>
        <taxon>Candidatus Lambdaproteobacteria</taxon>
    </lineage>
</organism>
<dbReference type="EMBL" id="MFNF01000001">
    <property type="protein sequence ID" value="OGH04975.1"/>
    <property type="molecule type" value="Genomic_DNA"/>
</dbReference>
<dbReference type="PANTHER" id="PTHR30435">
    <property type="entry name" value="FLAGELLAR PROTEIN"/>
    <property type="match status" value="1"/>
</dbReference>
<reference evidence="8 9" key="1">
    <citation type="journal article" date="2016" name="Nat. Commun.">
        <title>Thousands of microbial genomes shed light on interconnected biogeochemical processes in an aquifer system.</title>
        <authorList>
            <person name="Anantharaman K."/>
            <person name="Brown C.T."/>
            <person name="Hug L.A."/>
            <person name="Sharon I."/>
            <person name="Castelle C.J."/>
            <person name="Probst A.J."/>
            <person name="Thomas B.C."/>
            <person name="Singh A."/>
            <person name="Wilkins M.J."/>
            <person name="Karaoz U."/>
            <person name="Brodie E.L."/>
            <person name="Williams K.H."/>
            <person name="Hubbard S.S."/>
            <person name="Banfield J.F."/>
        </authorList>
    </citation>
    <scope>NUCLEOTIDE SEQUENCE [LARGE SCALE GENOMIC DNA]</scope>
</reference>
<evidence type="ECO:0000256" key="1">
    <source>
        <dbReference type="ARBA" id="ARBA00004117"/>
    </source>
</evidence>
<gene>
    <name evidence="8" type="ORF">A2557_08355</name>
</gene>
<feature type="domain" description="Flagellar basal-body/hook protein C-terminal" evidence="6">
    <location>
        <begin position="191"/>
        <end position="236"/>
    </location>
</feature>
<evidence type="ECO:0000259" key="7">
    <source>
        <dbReference type="Pfam" id="PF22692"/>
    </source>
</evidence>
<dbReference type="Pfam" id="PF06429">
    <property type="entry name" value="Flg_bbr_C"/>
    <property type="match status" value="1"/>
</dbReference>
<dbReference type="SUPFAM" id="SSF117143">
    <property type="entry name" value="Flagellar hook protein flgE"/>
    <property type="match status" value="1"/>
</dbReference>
<dbReference type="NCBIfam" id="TIGR03506">
    <property type="entry name" value="FlgEFG_subfam"/>
    <property type="match status" value="1"/>
</dbReference>
<evidence type="ECO:0000259" key="6">
    <source>
        <dbReference type="Pfam" id="PF06429"/>
    </source>
</evidence>
<dbReference type="Pfam" id="PF00460">
    <property type="entry name" value="Flg_bb_rod"/>
    <property type="match status" value="1"/>
</dbReference>
<comment type="subcellular location">
    <subcellularLocation>
        <location evidence="1 4">Bacterial flagellum basal body</location>
    </subcellularLocation>
</comment>
<dbReference type="InterPro" id="IPR001444">
    <property type="entry name" value="Flag_bb_rod_N"/>
</dbReference>
<keyword evidence="3 4" id="KW-0975">Bacterial flagellum</keyword>
<evidence type="ECO:0000313" key="8">
    <source>
        <dbReference type="EMBL" id="OGH04975.1"/>
    </source>
</evidence>
<evidence type="ECO:0000256" key="3">
    <source>
        <dbReference type="ARBA" id="ARBA00023143"/>
    </source>
</evidence>
<comment type="caution">
    <text evidence="8">The sequence shown here is derived from an EMBL/GenBank/DDBJ whole genome shotgun (WGS) entry which is preliminary data.</text>
</comment>
<dbReference type="InterPro" id="IPR020013">
    <property type="entry name" value="Flagellar_FlgE/F/G"/>
</dbReference>